<gene>
    <name evidence="3" type="ORF">AO498_01010</name>
</gene>
<dbReference type="InterPro" id="IPR050190">
    <property type="entry name" value="UPF0213_domain"/>
</dbReference>
<dbReference type="PATRIC" id="fig|1727163.4.peg.209"/>
<dbReference type="AlphaFoldDB" id="A0A142EIJ5"/>
<comment type="similarity">
    <text evidence="1">Belongs to the UPF0213 family.</text>
</comment>
<dbReference type="InterPro" id="IPR035901">
    <property type="entry name" value="GIY-YIG_endonuc_sf"/>
</dbReference>
<dbReference type="PROSITE" id="PS50164">
    <property type="entry name" value="GIY_YIG"/>
    <property type="match status" value="1"/>
</dbReference>
<accession>A0A142EIJ5</accession>
<reference evidence="4" key="1">
    <citation type="submission" date="2015-09" db="EMBL/GenBank/DDBJ databases">
        <title>Complete sequence of Algoriphagus sp. M8-2.</title>
        <authorList>
            <person name="Shintani M."/>
        </authorList>
    </citation>
    <scope>NUCLEOTIDE SEQUENCE [LARGE SCALE GENOMIC DNA]</scope>
    <source>
        <strain evidence="4">M8-2</strain>
    </source>
</reference>
<protein>
    <submittedName>
        <fullName evidence="3">GIY-YIG nuclease superfamily protein</fullName>
    </submittedName>
</protein>
<dbReference type="PANTHER" id="PTHR34477:SF1">
    <property type="entry name" value="UPF0213 PROTEIN YHBQ"/>
    <property type="match status" value="1"/>
</dbReference>
<reference evidence="3 4" key="2">
    <citation type="journal article" date="2016" name="Genome Announc.">
        <title>Complete Genome Sequence of Algoriphagus sp. Strain M8-2, Isolated from a Brackish Lake.</title>
        <authorList>
            <person name="Muraguchi Y."/>
            <person name="Kushimoto K."/>
            <person name="Ohtsubo Y."/>
            <person name="Suzuki T."/>
            <person name="Dohra H."/>
            <person name="Kimbara K."/>
            <person name="Shintani M."/>
        </authorList>
    </citation>
    <scope>NUCLEOTIDE SEQUENCE [LARGE SCALE GENOMIC DNA]</scope>
    <source>
        <strain evidence="3 4">M8-2</strain>
    </source>
</reference>
<name>A0A142EIJ5_9BACT</name>
<dbReference type="Pfam" id="PF01541">
    <property type="entry name" value="GIY-YIG"/>
    <property type="match status" value="1"/>
</dbReference>
<dbReference type="EMBL" id="CP012836">
    <property type="protein sequence ID" value="AMQ54950.1"/>
    <property type="molecule type" value="Genomic_DNA"/>
</dbReference>
<dbReference type="InterPro" id="IPR000305">
    <property type="entry name" value="GIY-YIG_endonuc"/>
</dbReference>
<dbReference type="STRING" id="1727163.AO498_01010"/>
<dbReference type="PANTHER" id="PTHR34477">
    <property type="entry name" value="UPF0213 PROTEIN YHBQ"/>
    <property type="match status" value="1"/>
</dbReference>
<organism evidence="3 4">
    <name type="scientific">Algoriphagus sanaruensis</name>
    <dbReference type="NCBI Taxonomy" id="1727163"/>
    <lineage>
        <taxon>Bacteria</taxon>
        <taxon>Pseudomonadati</taxon>
        <taxon>Bacteroidota</taxon>
        <taxon>Cytophagia</taxon>
        <taxon>Cytophagales</taxon>
        <taxon>Cyclobacteriaceae</taxon>
        <taxon>Algoriphagus</taxon>
    </lineage>
</organism>
<dbReference type="Proteomes" id="UP000073816">
    <property type="component" value="Chromosome"/>
</dbReference>
<evidence type="ECO:0000313" key="4">
    <source>
        <dbReference type="Proteomes" id="UP000073816"/>
    </source>
</evidence>
<sequence>MYFVYILFSSKSGKYYIGSTDNLESRLKHHNAGATPPTKSGAPHWELKYSELLADRTSTLKREIEIKRKKSKQYIEWLIRSSS</sequence>
<keyword evidence="4" id="KW-1185">Reference proteome</keyword>
<evidence type="ECO:0000313" key="3">
    <source>
        <dbReference type="EMBL" id="AMQ54950.1"/>
    </source>
</evidence>
<dbReference type="OrthoDB" id="1495241at2"/>
<evidence type="ECO:0000256" key="1">
    <source>
        <dbReference type="ARBA" id="ARBA00007435"/>
    </source>
</evidence>
<evidence type="ECO:0000259" key="2">
    <source>
        <dbReference type="PROSITE" id="PS50164"/>
    </source>
</evidence>
<dbReference type="RefSeq" id="WP_067542489.1">
    <property type="nucleotide sequence ID" value="NZ_CP012836.1"/>
</dbReference>
<feature type="domain" description="GIY-YIG" evidence="2">
    <location>
        <begin position="1"/>
        <end position="76"/>
    </location>
</feature>
<dbReference type="SUPFAM" id="SSF82771">
    <property type="entry name" value="GIY-YIG endonuclease"/>
    <property type="match status" value="1"/>
</dbReference>
<proteinExistence type="inferred from homology"/>
<dbReference type="KEGG" id="alm:AO498_01010"/>
<dbReference type="Gene3D" id="3.40.1440.10">
    <property type="entry name" value="GIY-YIG endonuclease"/>
    <property type="match status" value="1"/>
</dbReference>